<evidence type="ECO:0000259" key="1">
    <source>
        <dbReference type="PROSITE" id="PS51832"/>
    </source>
</evidence>
<dbReference type="Gene3D" id="1.10.3210.10">
    <property type="entry name" value="Hypothetical protein af1432"/>
    <property type="match status" value="1"/>
</dbReference>
<reference evidence="2" key="1">
    <citation type="journal article" date="2020" name="mSystems">
        <title>Genome- and Community-Level Interaction Insights into Carbon Utilization and Element Cycling Functions of Hydrothermarchaeota in Hydrothermal Sediment.</title>
        <authorList>
            <person name="Zhou Z."/>
            <person name="Liu Y."/>
            <person name="Xu W."/>
            <person name="Pan J."/>
            <person name="Luo Z.H."/>
            <person name="Li M."/>
        </authorList>
    </citation>
    <scope>NUCLEOTIDE SEQUENCE [LARGE SCALE GENOMIC DNA]</scope>
    <source>
        <strain evidence="2">HyVt-102</strain>
    </source>
</reference>
<dbReference type="SMART" id="SM00028">
    <property type="entry name" value="TPR"/>
    <property type="match status" value="3"/>
</dbReference>
<feature type="domain" description="HD-GYP" evidence="1">
    <location>
        <begin position="22"/>
        <end position="218"/>
    </location>
</feature>
<dbReference type="SMART" id="SM00471">
    <property type="entry name" value="HDc"/>
    <property type="match status" value="1"/>
</dbReference>
<dbReference type="InterPro" id="IPR003607">
    <property type="entry name" value="HD/PDEase_dom"/>
</dbReference>
<dbReference type="PANTHER" id="PTHR43155">
    <property type="entry name" value="CYCLIC DI-GMP PHOSPHODIESTERASE PA4108-RELATED"/>
    <property type="match status" value="1"/>
</dbReference>
<dbReference type="Gene3D" id="1.25.40.10">
    <property type="entry name" value="Tetratricopeptide repeat domain"/>
    <property type="match status" value="1"/>
</dbReference>
<gene>
    <name evidence="2" type="ORF">ENF18_08030</name>
</gene>
<evidence type="ECO:0000313" key="2">
    <source>
        <dbReference type="EMBL" id="HDI83721.1"/>
    </source>
</evidence>
<organism evidence="2">
    <name type="scientific">candidate division WOR-3 bacterium</name>
    <dbReference type="NCBI Taxonomy" id="2052148"/>
    <lineage>
        <taxon>Bacteria</taxon>
        <taxon>Bacteria division WOR-3</taxon>
    </lineage>
</organism>
<dbReference type="EMBL" id="DQWE01000379">
    <property type="protein sequence ID" value="HDI83721.1"/>
    <property type="molecule type" value="Genomic_DNA"/>
</dbReference>
<dbReference type="InterPro" id="IPR019734">
    <property type="entry name" value="TPR_rpt"/>
</dbReference>
<dbReference type="PANTHER" id="PTHR43155:SF2">
    <property type="entry name" value="CYCLIC DI-GMP PHOSPHODIESTERASE PA4108"/>
    <property type="match status" value="1"/>
</dbReference>
<accession>A0A7C0ZFG3</accession>
<dbReference type="SUPFAM" id="SSF109604">
    <property type="entry name" value="HD-domain/PDEase-like"/>
    <property type="match status" value="1"/>
</dbReference>
<name>A0A7C0ZFG3_UNCW3</name>
<dbReference type="CDD" id="cd00077">
    <property type="entry name" value="HDc"/>
    <property type="match status" value="1"/>
</dbReference>
<dbReference type="Proteomes" id="UP000885847">
    <property type="component" value="Unassembled WGS sequence"/>
</dbReference>
<sequence>MEGETTSYKGCNEKIPWIMRETERILVEVLKLLAETVDAKDHYTKGHSERVRGYSIVIGQKLGLSEKEVKLLAISAELHDIGKAKVIDEILKKPSHLNHEETLEIYRHPIYSFEITKDLPGFEEVANILLYHHEYFNGSGYPFGLSGEKIPMLSRIITVADVFDAMTSKRVYRKRRYSDKEALNYLKNNSGKLFDPRVVKALLSVYEDGLIFKVRGNYFYNHNLYPRALKHYREALEAMKDEKMIYEVKLRIAEIYNRQRHFDTAIKILMDGLKSNNPYIGIYYLELSNTYYYMVELNKMKKYVEKALKENLSFTQKIR</sequence>
<proteinExistence type="predicted"/>
<comment type="caution">
    <text evidence="2">The sequence shown here is derived from an EMBL/GenBank/DDBJ whole genome shotgun (WGS) entry which is preliminary data.</text>
</comment>
<dbReference type="PROSITE" id="PS51832">
    <property type="entry name" value="HD_GYP"/>
    <property type="match status" value="1"/>
</dbReference>
<dbReference type="InterPro" id="IPR011990">
    <property type="entry name" value="TPR-like_helical_dom_sf"/>
</dbReference>
<dbReference type="SUPFAM" id="SSF48452">
    <property type="entry name" value="TPR-like"/>
    <property type="match status" value="1"/>
</dbReference>
<dbReference type="InterPro" id="IPR037522">
    <property type="entry name" value="HD_GYP_dom"/>
</dbReference>
<dbReference type="AlphaFoldDB" id="A0A7C0ZFG3"/>
<dbReference type="Pfam" id="PF13487">
    <property type="entry name" value="HD_5"/>
    <property type="match status" value="1"/>
</dbReference>
<feature type="non-terminal residue" evidence="2">
    <location>
        <position position="319"/>
    </location>
</feature>
<protein>
    <submittedName>
        <fullName evidence="2">HD domain-containing protein</fullName>
    </submittedName>
</protein>